<dbReference type="AlphaFoldDB" id="A0A7L9QD68"/>
<organism evidence="3">
    <name type="scientific">uncultured organism</name>
    <dbReference type="NCBI Taxonomy" id="155900"/>
    <lineage>
        <taxon>unclassified sequences</taxon>
        <taxon>environmental samples</taxon>
    </lineage>
</organism>
<accession>A0A7L9QD68</accession>
<feature type="compositionally biased region" description="Basic and acidic residues" evidence="1">
    <location>
        <begin position="1"/>
        <end position="12"/>
    </location>
</feature>
<name>A0A7L9QD68_9ZZZZ</name>
<dbReference type="CDD" id="cd04184">
    <property type="entry name" value="GT2_RfbC_Mx_like"/>
    <property type="match status" value="1"/>
</dbReference>
<dbReference type="Gene3D" id="3.90.550.10">
    <property type="entry name" value="Spore Coat Polysaccharide Biosynthesis Protein SpsA, Chain A"/>
    <property type="match status" value="2"/>
</dbReference>
<dbReference type="CDD" id="cd04186">
    <property type="entry name" value="GT_2_like_c"/>
    <property type="match status" value="1"/>
</dbReference>
<dbReference type="InterPro" id="IPR001173">
    <property type="entry name" value="Glyco_trans_2-like"/>
</dbReference>
<proteinExistence type="predicted"/>
<feature type="domain" description="Glycosyltransferase 2-like" evidence="2">
    <location>
        <begin position="151"/>
        <end position="311"/>
    </location>
</feature>
<dbReference type="Pfam" id="PF00535">
    <property type="entry name" value="Glycos_transf_2"/>
    <property type="match status" value="2"/>
</dbReference>
<protein>
    <submittedName>
        <fullName evidence="3">Chondroitin synthase</fullName>
    </submittedName>
</protein>
<evidence type="ECO:0000256" key="1">
    <source>
        <dbReference type="SAM" id="MobiDB-lite"/>
    </source>
</evidence>
<dbReference type="GO" id="GO:0016757">
    <property type="term" value="F:glycosyltransferase activity"/>
    <property type="evidence" value="ECO:0007669"/>
    <property type="project" value="UniProtKB-KW"/>
</dbReference>
<dbReference type="SUPFAM" id="SSF53448">
    <property type="entry name" value="Nucleotide-diphospho-sugar transferases"/>
    <property type="match status" value="2"/>
</dbReference>
<reference evidence="3" key="1">
    <citation type="submission" date="2020-09" db="EMBL/GenBank/DDBJ databases">
        <title>A new high-throughput screening method to detect antimicrobial volatiles from metagenomic clone libraries.</title>
        <authorList>
            <person name="Stocker F."/>
            <person name="Obermeier M."/>
            <person name="Resch K."/>
            <person name="Berg G."/>
            <person name="Mueller Bogota C.A."/>
        </authorList>
    </citation>
    <scope>NUCLEOTIDE SEQUENCE</scope>
</reference>
<dbReference type="PANTHER" id="PTHR43179:SF7">
    <property type="entry name" value="RHAMNOSYLTRANSFERASE WBBL"/>
    <property type="match status" value="1"/>
</dbReference>
<evidence type="ECO:0000259" key="2">
    <source>
        <dbReference type="Pfam" id="PF00535"/>
    </source>
</evidence>
<gene>
    <name evidence="3" type="primary">kfoC</name>
</gene>
<sequence>MKSPERILRENGRLNGNSDFSPGDSDEAYPRFLAERTENGRLRTELAAAQLLAERLRDQSAHYKHQAQYFASIVRLMQSSKFWGLRNAWFRAKRAVGRGPGPLAIDAGVSDSPVGSDDAYLLWRTKHEPRDSDITRMRRDASALRYTPVISVLMPTYETPEPMLRAAIESVQRQAYPFWELCIADDASPSAYVRDVIDEYCAADSRIKAVFRGETGHISRASNSALELATGEFAGYLDHDDLLTPDALYEVAAAINADPELDMLYSDEDKIDETGRLSEPHFKPDWSPDSILGRNYICHFSVYRRSILNELGGLRPAFDGSQDYDLVLRFSERTNRIGHIPRVLYHWRRHANSSAADPVAKTYAFEAGRRAIDEALQRRGETGSAEPVERAPGSYVVRFTITRPGKVSIIIPTRDHGDDVDRCLTSIFERTVYPDFEVIVVDNGSTNAHDIATFRRWENADPRVRVLRHDVPFNFSNINNFAVSHAKGDYLLFLNNDTEVISVGWLGGMIEWAQRPAIGAVGAKLFYPDDTIQHAGVVIGIGGVAGHSHKYYPREAPGYFSMLCAPVNYTAVTGACLMMRREVFDEIGGFDESLAIAFNDVDLCLRVRQAGYRIVALPNVELYHFESKSRGQDDTAEKARRFIEEQQLMQRRWWVAGMSDPCYSPNLTLVHENFDIRM</sequence>
<feature type="region of interest" description="Disordered" evidence="1">
    <location>
        <begin position="1"/>
        <end position="28"/>
    </location>
</feature>
<feature type="domain" description="Glycosyltransferase 2-like" evidence="2">
    <location>
        <begin position="408"/>
        <end position="588"/>
    </location>
</feature>
<dbReference type="PANTHER" id="PTHR43179">
    <property type="entry name" value="RHAMNOSYLTRANSFERASE WBBL"/>
    <property type="match status" value="1"/>
</dbReference>
<dbReference type="EMBL" id="MW000469">
    <property type="protein sequence ID" value="QOL00437.1"/>
    <property type="molecule type" value="Genomic_DNA"/>
</dbReference>
<dbReference type="InterPro" id="IPR029044">
    <property type="entry name" value="Nucleotide-diphossugar_trans"/>
</dbReference>
<evidence type="ECO:0000313" key="3">
    <source>
        <dbReference type="EMBL" id="QOL00437.1"/>
    </source>
</evidence>